<reference evidence="1 2" key="1">
    <citation type="journal article" date="2015" name="Stand. Genomic Sci.">
        <title>Genomic Encyclopedia of Bacterial and Archaeal Type Strains, Phase III: the genomes of soil and plant-associated and newly described type strains.</title>
        <authorList>
            <person name="Whitman W.B."/>
            <person name="Woyke T."/>
            <person name="Klenk H.P."/>
            <person name="Zhou Y."/>
            <person name="Lilburn T.G."/>
            <person name="Beck B.J."/>
            <person name="De Vos P."/>
            <person name="Vandamme P."/>
            <person name="Eisen J.A."/>
            <person name="Garrity G."/>
            <person name="Hugenholtz P."/>
            <person name="Kyrpides N.C."/>
        </authorList>
    </citation>
    <scope>NUCLEOTIDE SEQUENCE [LARGE SCALE GENOMIC DNA]</scope>
    <source>
        <strain evidence="1 2">CGMCC 1.10116</strain>
    </source>
</reference>
<dbReference type="InterPro" id="IPR058600">
    <property type="entry name" value="YhjD-like"/>
</dbReference>
<accession>A0A562QKE3</accession>
<sequence>MVNLTNDEQQIMRHYILLIIARKALESDLLQLEKTKLRLQTTFTEMTISLLNQISKELAPVKKEMTKLNMIVEKKQNDGLFTEFTYMCRGYHGSMRILNAHLKKQVFDYITSCFTTVNLMKNKSV</sequence>
<dbReference type="EMBL" id="VLKZ01000004">
    <property type="protein sequence ID" value="TWI57143.1"/>
    <property type="molecule type" value="Genomic_DNA"/>
</dbReference>
<comment type="caution">
    <text evidence="1">The sequence shown here is derived from an EMBL/GenBank/DDBJ whole genome shotgun (WGS) entry which is preliminary data.</text>
</comment>
<dbReference type="Proteomes" id="UP000315711">
    <property type="component" value="Unassembled WGS sequence"/>
</dbReference>
<proteinExistence type="predicted"/>
<gene>
    <name evidence="1" type="ORF">IQ10_01847</name>
</gene>
<name>A0A562QKE3_9BACI</name>
<dbReference type="AlphaFoldDB" id="A0A562QKE3"/>
<protein>
    <submittedName>
        <fullName evidence="1">Uncharacterized protein</fullName>
    </submittedName>
</protein>
<evidence type="ECO:0000313" key="1">
    <source>
        <dbReference type="EMBL" id="TWI57143.1"/>
    </source>
</evidence>
<keyword evidence="2" id="KW-1185">Reference proteome</keyword>
<dbReference type="Pfam" id="PF26325">
    <property type="entry name" value="YhjD"/>
    <property type="match status" value="1"/>
</dbReference>
<organism evidence="1 2">
    <name type="scientific">Halalkalibacter nanhaiisediminis</name>
    <dbReference type="NCBI Taxonomy" id="688079"/>
    <lineage>
        <taxon>Bacteria</taxon>
        <taxon>Bacillati</taxon>
        <taxon>Bacillota</taxon>
        <taxon>Bacilli</taxon>
        <taxon>Bacillales</taxon>
        <taxon>Bacillaceae</taxon>
        <taxon>Halalkalibacter</taxon>
    </lineage>
</organism>
<evidence type="ECO:0000313" key="2">
    <source>
        <dbReference type="Proteomes" id="UP000315711"/>
    </source>
</evidence>